<evidence type="ECO:0000313" key="3">
    <source>
        <dbReference type="Proteomes" id="UP000807306"/>
    </source>
</evidence>
<proteinExistence type="predicted"/>
<name>A0A9P6E306_9AGAR</name>
<evidence type="ECO:0000313" key="2">
    <source>
        <dbReference type="EMBL" id="KAF9521573.1"/>
    </source>
</evidence>
<feature type="signal peptide" evidence="1">
    <location>
        <begin position="1"/>
        <end position="20"/>
    </location>
</feature>
<keyword evidence="1" id="KW-0732">Signal</keyword>
<sequence length="76" mass="7855">MKFAIGIVVTALVVLVQVSAEPIAISKGYEPTEPVINPCEGPNPLVCPDGYHCCPSFIVPGGICFKGSGNPGVCPR</sequence>
<dbReference type="Proteomes" id="UP000807306">
    <property type="component" value="Unassembled WGS sequence"/>
</dbReference>
<dbReference type="AlphaFoldDB" id="A0A9P6E306"/>
<organism evidence="2 3">
    <name type="scientific">Crepidotus variabilis</name>
    <dbReference type="NCBI Taxonomy" id="179855"/>
    <lineage>
        <taxon>Eukaryota</taxon>
        <taxon>Fungi</taxon>
        <taxon>Dikarya</taxon>
        <taxon>Basidiomycota</taxon>
        <taxon>Agaricomycotina</taxon>
        <taxon>Agaricomycetes</taxon>
        <taxon>Agaricomycetidae</taxon>
        <taxon>Agaricales</taxon>
        <taxon>Agaricineae</taxon>
        <taxon>Crepidotaceae</taxon>
        <taxon>Crepidotus</taxon>
    </lineage>
</organism>
<dbReference type="EMBL" id="MU158023">
    <property type="protein sequence ID" value="KAF9521573.1"/>
    <property type="molecule type" value="Genomic_DNA"/>
</dbReference>
<protein>
    <submittedName>
        <fullName evidence="2">Uncharacterized protein</fullName>
    </submittedName>
</protein>
<evidence type="ECO:0000256" key="1">
    <source>
        <dbReference type="SAM" id="SignalP"/>
    </source>
</evidence>
<keyword evidence="3" id="KW-1185">Reference proteome</keyword>
<feature type="chain" id="PRO_5040349270" evidence="1">
    <location>
        <begin position="21"/>
        <end position="76"/>
    </location>
</feature>
<reference evidence="2" key="1">
    <citation type="submission" date="2020-11" db="EMBL/GenBank/DDBJ databases">
        <authorList>
            <consortium name="DOE Joint Genome Institute"/>
            <person name="Ahrendt S."/>
            <person name="Riley R."/>
            <person name="Andreopoulos W."/>
            <person name="Labutti K."/>
            <person name="Pangilinan J."/>
            <person name="Ruiz-Duenas F.J."/>
            <person name="Barrasa J.M."/>
            <person name="Sanchez-Garcia M."/>
            <person name="Camarero S."/>
            <person name="Miyauchi S."/>
            <person name="Serrano A."/>
            <person name="Linde D."/>
            <person name="Babiker R."/>
            <person name="Drula E."/>
            <person name="Ayuso-Fernandez I."/>
            <person name="Pacheco R."/>
            <person name="Padilla G."/>
            <person name="Ferreira P."/>
            <person name="Barriuso J."/>
            <person name="Kellner H."/>
            <person name="Castanera R."/>
            <person name="Alfaro M."/>
            <person name="Ramirez L."/>
            <person name="Pisabarro A.G."/>
            <person name="Kuo A."/>
            <person name="Tritt A."/>
            <person name="Lipzen A."/>
            <person name="He G."/>
            <person name="Yan M."/>
            <person name="Ng V."/>
            <person name="Cullen D."/>
            <person name="Martin F."/>
            <person name="Rosso M.-N."/>
            <person name="Henrissat B."/>
            <person name="Hibbett D."/>
            <person name="Martinez A.T."/>
            <person name="Grigoriev I.V."/>
        </authorList>
    </citation>
    <scope>NUCLEOTIDE SEQUENCE</scope>
    <source>
        <strain evidence="2">CBS 506.95</strain>
    </source>
</reference>
<accession>A0A9P6E306</accession>
<gene>
    <name evidence="2" type="ORF">CPB83DRAFT_865410</name>
</gene>
<comment type="caution">
    <text evidence="2">The sequence shown here is derived from an EMBL/GenBank/DDBJ whole genome shotgun (WGS) entry which is preliminary data.</text>
</comment>